<dbReference type="AlphaFoldDB" id="A0A8H4PKC3"/>
<accession>A0A8H4PKC3</accession>
<dbReference type="Proteomes" id="UP000557566">
    <property type="component" value="Unassembled WGS sequence"/>
</dbReference>
<proteinExistence type="predicted"/>
<evidence type="ECO:0008006" key="5">
    <source>
        <dbReference type="Google" id="ProtNLM"/>
    </source>
</evidence>
<keyword evidence="2" id="KW-0732">Signal</keyword>
<evidence type="ECO:0000313" key="4">
    <source>
        <dbReference type="Proteomes" id="UP000557566"/>
    </source>
</evidence>
<dbReference type="EMBL" id="JAAVMX010000008">
    <property type="protein sequence ID" value="KAF4505028.1"/>
    <property type="molecule type" value="Genomic_DNA"/>
</dbReference>
<sequence>MPSMCVQSLKAACFLSAASALAMHHAQLGIDNLLSSMFLAAMSASSSASPSTSSRGCSGSSSTATSAGSSRVSLSAPPAASPASSPLRFDEFRFDFLVSRPDASTGTPRFDRELVSSSSPDWWRLRGFADVVSSSFIGVSCSTVAPGASSEPFRFLSGWSSSAGSTTGDRLRLRSCESSWASSSMLVSFVVAGFVGESSLPARLEAADSSSPETDRSRSSRMFMSALAPGVLRSLLGVCSKTWPLLNWSTTTSRCRWFLGVSYSLSVSASVSLTSEFTSEAASERALSESEPSWLAMWSSSPLRLALRAMWPRPSSCMCSISSSFASPSSTSLRGLETTLPSRSTAPGPEGDRAPCATAVAAMGTLRLTRRLVELSRVCERRKVGLDCRPLVGVRRRGEGVSWGEGRQREDGGGPCAEGGASPAC</sequence>
<name>A0A8H4PKC3_9HYPO</name>
<feature type="signal peptide" evidence="2">
    <location>
        <begin position="1"/>
        <end position="20"/>
    </location>
</feature>
<evidence type="ECO:0000256" key="1">
    <source>
        <dbReference type="SAM" id="MobiDB-lite"/>
    </source>
</evidence>
<feature type="region of interest" description="Disordered" evidence="1">
    <location>
        <begin position="47"/>
        <end position="84"/>
    </location>
</feature>
<feature type="chain" id="PRO_5034913726" description="Secreted protein" evidence="2">
    <location>
        <begin position="21"/>
        <end position="425"/>
    </location>
</feature>
<feature type="region of interest" description="Disordered" evidence="1">
    <location>
        <begin position="324"/>
        <end position="354"/>
    </location>
</feature>
<reference evidence="3 4" key="1">
    <citation type="journal article" date="2020" name="Genome Biol. Evol.">
        <title>A new high-quality draft genome assembly of the Chinese cordyceps Ophiocordyceps sinensis.</title>
        <authorList>
            <person name="Shu R."/>
            <person name="Zhang J."/>
            <person name="Meng Q."/>
            <person name="Zhang H."/>
            <person name="Zhou G."/>
            <person name="Li M."/>
            <person name="Wu P."/>
            <person name="Zhao Y."/>
            <person name="Chen C."/>
            <person name="Qin Q."/>
        </authorList>
    </citation>
    <scope>NUCLEOTIDE SEQUENCE [LARGE SCALE GENOMIC DNA]</scope>
    <source>
        <strain evidence="3 4">IOZ07</strain>
    </source>
</reference>
<evidence type="ECO:0000313" key="3">
    <source>
        <dbReference type="EMBL" id="KAF4505028.1"/>
    </source>
</evidence>
<organism evidence="3 4">
    <name type="scientific">Ophiocordyceps sinensis</name>
    <dbReference type="NCBI Taxonomy" id="72228"/>
    <lineage>
        <taxon>Eukaryota</taxon>
        <taxon>Fungi</taxon>
        <taxon>Dikarya</taxon>
        <taxon>Ascomycota</taxon>
        <taxon>Pezizomycotina</taxon>
        <taxon>Sordariomycetes</taxon>
        <taxon>Hypocreomycetidae</taxon>
        <taxon>Hypocreales</taxon>
        <taxon>Ophiocordycipitaceae</taxon>
        <taxon>Ophiocordyceps</taxon>
    </lineage>
</organism>
<evidence type="ECO:0000256" key="2">
    <source>
        <dbReference type="SAM" id="SignalP"/>
    </source>
</evidence>
<protein>
    <recommendedName>
        <fullName evidence="5">Secreted protein</fullName>
    </recommendedName>
</protein>
<feature type="region of interest" description="Disordered" evidence="1">
    <location>
        <begin position="400"/>
        <end position="425"/>
    </location>
</feature>
<keyword evidence="4" id="KW-1185">Reference proteome</keyword>
<gene>
    <name evidence="3" type="ORF">G6O67_007024</name>
</gene>
<comment type="caution">
    <text evidence="3">The sequence shown here is derived from an EMBL/GenBank/DDBJ whole genome shotgun (WGS) entry which is preliminary data.</text>
</comment>